<evidence type="ECO:0000313" key="3">
    <source>
        <dbReference type="EnsemblMetazoa" id="XP_022657161"/>
    </source>
</evidence>
<feature type="region of interest" description="Disordered" evidence="1">
    <location>
        <begin position="413"/>
        <end position="457"/>
    </location>
</feature>
<dbReference type="Proteomes" id="UP000594260">
    <property type="component" value="Unplaced"/>
</dbReference>
<evidence type="ECO:0000313" key="4">
    <source>
        <dbReference type="Proteomes" id="UP000594260"/>
    </source>
</evidence>
<feature type="compositionally biased region" description="Basic residues" evidence="1">
    <location>
        <begin position="333"/>
        <end position="349"/>
    </location>
</feature>
<accession>A0A7M7JV47</accession>
<protein>
    <recommendedName>
        <fullName evidence="2">C-Maf-inducing protein PH domain-containing protein</fullName>
    </recommendedName>
</protein>
<dbReference type="RefSeq" id="XP_022657160.1">
    <property type="nucleotide sequence ID" value="XM_022801425.1"/>
</dbReference>
<dbReference type="SUPFAM" id="SSF52047">
    <property type="entry name" value="RNI-like"/>
    <property type="match status" value="1"/>
</dbReference>
<dbReference type="InParanoid" id="A0A7M7JV47"/>
<dbReference type="OrthoDB" id="10056090at2759"/>
<dbReference type="PANTHER" id="PTHR25480">
    <property type="entry name" value="LEUCINE-RICH REPEAT-CONTAINING PROTEIN 73"/>
    <property type="match status" value="1"/>
</dbReference>
<name>A0A7M7JV47_VARDE</name>
<proteinExistence type="predicted"/>
<feature type="domain" description="C-Maf-inducing protein PH" evidence="2">
    <location>
        <begin position="78"/>
        <end position="195"/>
    </location>
</feature>
<dbReference type="PANTHER" id="PTHR25480:SF0">
    <property type="entry name" value="C-MAF-INDUCING PROTEIN"/>
    <property type="match status" value="1"/>
</dbReference>
<dbReference type="InterPro" id="IPR032675">
    <property type="entry name" value="LRR_dom_sf"/>
</dbReference>
<dbReference type="InterPro" id="IPR056429">
    <property type="entry name" value="PH_CMIP"/>
</dbReference>
<sequence length="926" mass="102663">MPSAKSVLASRRGGPSLALNLSQSTLELPAHKLHRQNSFESTLSSDSGLCSSPGTGFLSVAPSCHSSCSAPSSPIGPKFKLTRDFDAAVCRLNQHKTLVSKILSSRFLRRWENHSVRLELHAIDSLQSTGFMSEAIPYDSISEVYATKRWDPHHKFCLRISLTDGTSALFQAPSSYLRDQWLHSILWSKQVSKFSLDATDNREQDFGVILRNMKAMVDLSLSTPLQDTSIYQTTLDILCGYLHNIDNANSDDLGGCYGNQVIAVMTPLLERCTPTQPICEYLCKLCDNDLPLVTGQLAPVIERIIKRNTDFGKYPGSRRLVESYLKALSRLDKHSRRVPGQSPRKRARSRSAERCLDFNGFKGHQCASARGHKTGSSLSVITCYRPPTIQEQCGAEQGYQVTSSLSVYHASSAASAPSSESNQIGDNATETPSPSNGSSEVFRGTDSPMTNNDRNDSCQDRVIAVSSTGSIINVQVVSDTDTSEGLCARNPQQPFTIGCQQRLEVPAALEDEVFRSDEPEPALPIPSSLKVSSPPRGGCTVEAFTRQMHGDSSVCPHPRILPNLVAVCLSAIYRAFSQNKDLKAEDLTCNDPDVLCFVRILTTLAEFEDWRLPLSQILQPIPFPSRFIESDAQVHFATRLEPVVRQLAKDPRCEVHQCLVGVRQNKNGWLQIFATSHDSEMYSLMCHALLKCNCLRKTFLSDTFSCSWALEPLILSSLRHQVVAVQCLAILLENHLIKNNDDLRSSAEAALQASPLGQRFFEGLQTKRQMYMRNTGDQASSCRSKTLGTVTLPPKSNDQDLHLLLINLSKTHDLNQVYALSLAFTEITDRSVESITQLEGLKKLNLWATKITDVGLEALCYRLSKLEEVNLCETSIGARGVEALTSLHQLRVVNLNSTRVTMDAYCKLKDRFPEMEVCDVRYTDAW</sequence>
<dbReference type="InterPro" id="IPR052813">
    <property type="entry name" value="CMIP"/>
</dbReference>
<dbReference type="EnsemblMetazoa" id="XM_022801425">
    <property type="protein sequence ID" value="XP_022657160"/>
    <property type="gene ID" value="LOC111248683"/>
</dbReference>
<evidence type="ECO:0000259" key="2">
    <source>
        <dbReference type="Pfam" id="PF23066"/>
    </source>
</evidence>
<dbReference type="EnsemblMetazoa" id="XM_022801426">
    <property type="protein sequence ID" value="XP_022657161"/>
    <property type="gene ID" value="LOC111248683"/>
</dbReference>
<feature type="compositionally biased region" description="Polar residues" evidence="1">
    <location>
        <begin position="422"/>
        <end position="439"/>
    </location>
</feature>
<reference evidence="3" key="1">
    <citation type="submission" date="2021-01" db="UniProtKB">
        <authorList>
            <consortium name="EnsemblMetazoa"/>
        </authorList>
    </citation>
    <scope>IDENTIFICATION</scope>
</reference>
<dbReference type="GeneID" id="111248683"/>
<dbReference type="OMA" id="DECIYQT"/>
<dbReference type="Gene3D" id="3.80.10.10">
    <property type="entry name" value="Ribonuclease Inhibitor"/>
    <property type="match status" value="1"/>
</dbReference>
<dbReference type="SUPFAM" id="SSF50729">
    <property type="entry name" value="PH domain-like"/>
    <property type="match status" value="1"/>
</dbReference>
<dbReference type="Pfam" id="PF23066">
    <property type="entry name" value="PH_21"/>
    <property type="match status" value="1"/>
</dbReference>
<dbReference type="KEGG" id="vde:111248683"/>
<dbReference type="RefSeq" id="XP_022657161.1">
    <property type="nucleotide sequence ID" value="XM_022801426.1"/>
</dbReference>
<feature type="region of interest" description="Disordered" evidence="1">
    <location>
        <begin position="332"/>
        <end position="351"/>
    </location>
</feature>
<dbReference type="AlphaFoldDB" id="A0A7M7JV47"/>
<organism evidence="3 4">
    <name type="scientific">Varroa destructor</name>
    <name type="common">Honeybee mite</name>
    <dbReference type="NCBI Taxonomy" id="109461"/>
    <lineage>
        <taxon>Eukaryota</taxon>
        <taxon>Metazoa</taxon>
        <taxon>Ecdysozoa</taxon>
        <taxon>Arthropoda</taxon>
        <taxon>Chelicerata</taxon>
        <taxon>Arachnida</taxon>
        <taxon>Acari</taxon>
        <taxon>Parasitiformes</taxon>
        <taxon>Mesostigmata</taxon>
        <taxon>Gamasina</taxon>
        <taxon>Dermanyssoidea</taxon>
        <taxon>Varroidae</taxon>
        <taxon>Varroa</taxon>
    </lineage>
</organism>
<evidence type="ECO:0000256" key="1">
    <source>
        <dbReference type="SAM" id="MobiDB-lite"/>
    </source>
</evidence>
<keyword evidence="4" id="KW-1185">Reference proteome</keyword>